<accession>A0A2P5W8B1</accession>
<dbReference type="EMBL" id="KZ668625">
    <property type="protein sequence ID" value="PPR87330.1"/>
    <property type="molecule type" value="Genomic_DNA"/>
</dbReference>
<name>A0A2P5W8B1_GOSBA</name>
<gene>
    <name evidence="1" type="ORF">GOBAR_AA33358</name>
</gene>
<evidence type="ECO:0008006" key="3">
    <source>
        <dbReference type="Google" id="ProtNLM"/>
    </source>
</evidence>
<evidence type="ECO:0000313" key="2">
    <source>
        <dbReference type="Proteomes" id="UP000239757"/>
    </source>
</evidence>
<dbReference type="Proteomes" id="UP000239757">
    <property type="component" value="Unassembled WGS sequence"/>
</dbReference>
<dbReference type="AlphaFoldDB" id="A0A2P5W8B1"/>
<dbReference type="OrthoDB" id="1748820at2759"/>
<protein>
    <recommendedName>
        <fullName evidence="3">Reverse transcriptase zinc-binding domain-containing protein</fullName>
    </recommendedName>
</protein>
<sequence>MRGSATCSRCQDGVEIREHVFHKCSVAKETWEYLNIKWILSEESTDFREWFKCIFESRSKAICRIFACTLWALWTSRNRFIHDGEIKTGAQIAIFVENHIKELDGLKQNVPVERFYVASWVASEGTGIKINFNAAFNNRRKESCSGGGVLSSATTGFTTGYEGGGDRGEANTVAHITLTEGLVRRESTYLENMVAFGAVGVVAEDRQRTESMRELRGRRVGEEENIF</sequence>
<reference evidence="1 2" key="1">
    <citation type="submission" date="2015-01" db="EMBL/GenBank/DDBJ databases">
        <title>Genome of allotetraploid Gossypium barbadense reveals genomic plasticity and fiber elongation in cotton evolution.</title>
        <authorList>
            <person name="Chen X."/>
            <person name="Liu X."/>
            <person name="Zhao B."/>
            <person name="Zheng H."/>
            <person name="Hu Y."/>
            <person name="Lu G."/>
            <person name="Yang C."/>
            <person name="Chen J."/>
            <person name="Shan C."/>
            <person name="Zhang L."/>
            <person name="Zhou Y."/>
            <person name="Wang L."/>
            <person name="Guo W."/>
            <person name="Bai Y."/>
            <person name="Ruan J."/>
            <person name="Shangguan X."/>
            <person name="Mao Y."/>
            <person name="Jiang J."/>
            <person name="Zhu Y."/>
            <person name="Lei J."/>
            <person name="Kang H."/>
            <person name="Chen S."/>
            <person name="He X."/>
            <person name="Wang R."/>
            <person name="Wang Y."/>
            <person name="Chen J."/>
            <person name="Wang L."/>
            <person name="Yu S."/>
            <person name="Wang B."/>
            <person name="Wei J."/>
            <person name="Song S."/>
            <person name="Lu X."/>
            <person name="Gao Z."/>
            <person name="Gu W."/>
            <person name="Deng X."/>
            <person name="Ma D."/>
            <person name="Wang S."/>
            <person name="Liang W."/>
            <person name="Fang L."/>
            <person name="Cai C."/>
            <person name="Zhu X."/>
            <person name="Zhou B."/>
            <person name="Zhang Y."/>
            <person name="Chen Z."/>
            <person name="Xu S."/>
            <person name="Zhu R."/>
            <person name="Wang S."/>
            <person name="Zhang T."/>
            <person name="Zhao G."/>
        </authorList>
    </citation>
    <scope>NUCLEOTIDE SEQUENCE [LARGE SCALE GENOMIC DNA]</scope>
    <source>
        <strain evidence="2">cv. Xinhai21</strain>
        <tissue evidence="1">Leaf</tissue>
    </source>
</reference>
<proteinExistence type="predicted"/>
<evidence type="ECO:0000313" key="1">
    <source>
        <dbReference type="EMBL" id="PPR87330.1"/>
    </source>
</evidence>
<organism evidence="1 2">
    <name type="scientific">Gossypium barbadense</name>
    <name type="common">Sea Island cotton</name>
    <name type="synonym">Hibiscus barbadensis</name>
    <dbReference type="NCBI Taxonomy" id="3634"/>
    <lineage>
        <taxon>Eukaryota</taxon>
        <taxon>Viridiplantae</taxon>
        <taxon>Streptophyta</taxon>
        <taxon>Embryophyta</taxon>
        <taxon>Tracheophyta</taxon>
        <taxon>Spermatophyta</taxon>
        <taxon>Magnoliopsida</taxon>
        <taxon>eudicotyledons</taxon>
        <taxon>Gunneridae</taxon>
        <taxon>Pentapetalae</taxon>
        <taxon>rosids</taxon>
        <taxon>malvids</taxon>
        <taxon>Malvales</taxon>
        <taxon>Malvaceae</taxon>
        <taxon>Malvoideae</taxon>
        <taxon>Gossypium</taxon>
    </lineage>
</organism>